<reference evidence="8" key="1">
    <citation type="submission" date="2023-01" db="EMBL/GenBank/DDBJ databases">
        <title>Metagenome sequencing of chrysophaentin producing Chrysophaeum taylorii.</title>
        <authorList>
            <person name="Davison J."/>
            <person name="Bewley C."/>
        </authorList>
    </citation>
    <scope>NUCLEOTIDE SEQUENCE</scope>
    <source>
        <strain evidence="8">NIES-1699</strain>
    </source>
</reference>
<comment type="caution">
    <text evidence="8">The sequence shown here is derived from an EMBL/GenBank/DDBJ whole genome shotgun (WGS) entry which is preliminary data.</text>
</comment>
<sequence>MVVFFNGILEHVHDAGLPWWATIAATTLGVRGALLPATLVARRASARFVAAAPHLRRVNALLVDALRKDDKSSRVAALYARAVHATLKVHGANPVAAFVLMPAVHIPVFVTFAFAIRELCESAPNFHLEGTLWFPDLAAPDPTLALLAIGGTYFNLGGLPKPSDRPGWPLVARHAAQLGLLAALPITVQLPSGFLVYWLTSTGFTACSIAAFRAIDRNNVDVKNGSSSS</sequence>
<protein>
    <recommendedName>
        <fullName evidence="7">Membrane insertase YidC/Oxa/ALB C-terminal domain-containing protein</fullName>
    </recommendedName>
</protein>
<dbReference type="Pfam" id="PF02096">
    <property type="entry name" value="60KD_IMP"/>
    <property type="match status" value="1"/>
</dbReference>
<name>A0AAD7UAD9_9STRA</name>
<dbReference type="GO" id="GO:0032979">
    <property type="term" value="P:protein insertion into mitochondrial inner membrane from matrix"/>
    <property type="evidence" value="ECO:0007669"/>
    <property type="project" value="TreeGrafter"/>
</dbReference>
<evidence type="ECO:0000256" key="4">
    <source>
        <dbReference type="ARBA" id="ARBA00023136"/>
    </source>
</evidence>
<feature type="transmembrane region" description="Helical" evidence="6">
    <location>
        <begin position="20"/>
        <end position="41"/>
    </location>
</feature>
<keyword evidence="4 6" id="KW-0472">Membrane</keyword>
<organism evidence="8 9">
    <name type="scientific">Chrysophaeum taylorii</name>
    <dbReference type="NCBI Taxonomy" id="2483200"/>
    <lineage>
        <taxon>Eukaryota</taxon>
        <taxon>Sar</taxon>
        <taxon>Stramenopiles</taxon>
        <taxon>Ochrophyta</taxon>
        <taxon>Pelagophyceae</taxon>
        <taxon>Pelagomonadales</taxon>
        <taxon>Pelagomonadaceae</taxon>
        <taxon>Chrysophaeum</taxon>
    </lineage>
</organism>
<accession>A0AAD7UAD9</accession>
<evidence type="ECO:0000259" key="7">
    <source>
        <dbReference type="Pfam" id="PF02096"/>
    </source>
</evidence>
<keyword evidence="9" id="KW-1185">Reference proteome</keyword>
<dbReference type="PANTHER" id="PTHR12428:SF65">
    <property type="entry name" value="CYTOCHROME C OXIDASE ASSEMBLY PROTEIN COX18, MITOCHONDRIAL"/>
    <property type="match status" value="1"/>
</dbReference>
<dbReference type="PANTHER" id="PTHR12428">
    <property type="entry name" value="OXA1"/>
    <property type="match status" value="1"/>
</dbReference>
<evidence type="ECO:0000256" key="6">
    <source>
        <dbReference type="SAM" id="Phobius"/>
    </source>
</evidence>
<keyword evidence="2 5" id="KW-0812">Transmembrane</keyword>
<evidence type="ECO:0000256" key="5">
    <source>
        <dbReference type="RuleBase" id="RU003945"/>
    </source>
</evidence>
<feature type="transmembrane region" description="Helical" evidence="6">
    <location>
        <begin position="137"/>
        <end position="156"/>
    </location>
</feature>
<proteinExistence type="inferred from homology"/>
<dbReference type="InterPro" id="IPR028055">
    <property type="entry name" value="YidC/Oxa/ALB_C"/>
</dbReference>
<feature type="domain" description="Membrane insertase YidC/Oxa/ALB C-terminal" evidence="7">
    <location>
        <begin position="19"/>
        <end position="206"/>
    </location>
</feature>
<dbReference type="CDD" id="cd20069">
    <property type="entry name" value="5TM_Oxa1-like"/>
    <property type="match status" value="1"/>
</dbReference>
<evidence type="ECO:0000313" key="9">
    <source>
        <dbReference type="Proteomes" id="UP001230188"/>
    </source>
</evidence>
<evidence type="ECO:0000313" key="8">
    <source>
        <dbReference type="EMBL" id="KAJ8599963.1"/>
    </source>
</evidence>
<evidence type="ECO:0000256" key="1">
    <source>
        <dbReference type="ARBA" id="ARBA00004141"/>
    </source>
</evidence>
<keyword evidence="3 6" id="KW-1133">Transmembrane helix</keyword>
<dbReference type="Proteomes" id="UP001230188">
    <property type="component" value="Unassembled WGS sequence"/>
</dbReference>
<gene>
    <name evidence="8" type="ORF">CTAYLR_002852</name>
</gene>
<evidence type="ECO:0000256" key="2">
    <source>
        <dbReference type="ARBA" id="ARBA00022692"/>
    </source>
</evidence>
<dbReference type="EMBL" id="JAQMWT010000533">
    <property type="protein sequence ID" value="KAJ8599963.1"/>
    <property type="molecule type" value="Genomic_DNA"/>
</dbReference>
<dbReference type="GO" id="GO:0032977">
    <property type="term" value="F:membrane insertase activity"/>
    <property type="evidence" value="ECO:0007669"/>
    <property type="project" value="InterPro"/>
</dbReference>
<dbReference type="AlphaFoldDB" id="A0AAD7UAD9"/>
<dbReference type="InterPro" id="IPR001708">
    <property type="entry name" value="YidC/ALB3/OXA1/COX18"/>
</dbReference>
<comment type="subcellular location">
    <subcellularLocation>
        <location evidence="1 5">Membrane</location>
        <topology evidence="1 5">Multi-pass membrane protein</topology>
    </subcellularLocation>
</comment>
<evidence type="ECO:0000256" key="3">
    <source>
        <dbReference type="ARBA" id="ARBA00022989"/>
    </source>
</evidence>
<dbReference type="GO" id="GO:0005743">
    <property type="term" value="C:mitochondrial inner membrane"/>
    <property type="evidence" value="ECO:0007669"/>
    <property type="project" value="TreeGrafter"/>
</dbReference>
<feature type="transmembrane region" description="Helical" evidence="6">
    <location>
        <begin position="95"/>
        <end position="117"/>
    </location>
</feature>
<comment type="similarity">
    <text evidence="5">Belongs to the OXA1/ALB3/YidC family.</text>
</comment>